<name>A0A2U2D8I2_9PSED</name>
<dbReference type="OrthoDB" id="6621503at2"/>
<organism evidence="1 2">
    <name type="scientific">Pseudomonas prosekii</name>
    <dbReference type="NCBI Taxonomy" id="1148509"/>
    <lineage>
        <taxon>Bacteria</taxon>
        <taxon>Pseudomonadati</taxon>
        <taxon>Pseudomonadota</taxon>
        <taxon>Gammaproteobacteria</taxon>
        <taxon>Pseudomonadales</taxon>
        <taxon>Pseudomonadaceae</taxon>
        <taxon>Pseudomonas</taxon>
    </lineage>
</organism>
<evidence type="ECO:0000313" key="1">
    <source>
        <dbReference type="EMBL" id="PWE44872.1"/>
    </source>
</evidence>
<sequence length="228" mass="24316">MAAHLDEAEKQILGALLADFSDRALTADQLGSGYEGPQVSDLTAAICAGGDITQVDFDVAFSDLEKKKLIKTGPYALYENKPGSGVIFIGGYSKREYAGLTQLGYKTARQTPNRPSRVPRIVNNVNISGGHFSNLQLAAGNSVTQKMESTSGVDSDILTTLVSILEKQGQVVSLDQRKDLASALEEASEGNGKQAKSMLEKVCGPAWESVQPVMWPIVGELVKKSLGL</sequence>
<dbReference type="AlphaFoldDB" id="A0A2U2D8I2"/>
<dbReference type="RefSeq" id="WP_109521002.1">
    <property type="nucleotide sequence ID" value="NZ_QFAW01000014.1"/>
</dbReference>
<dbReference type="EMBL" id="QFAW01000014">
    <property type="protein sequence ID" value="PWE44872.1"/>
    <property type="molecule type" value="Genomic_DNA"/>
</dbReference>
<gene>
    <name evidence="1" type="ORF">C9I49_12670</name>
</gene>
<proteinExistence type="predicted"/>
<comment type="caution">
    <text evidence="1">The sequence shown here is derived from an EMBL/GenBank/DDBJ whole genome shotgun (WGS) entry which is preliminary data.</text>
</comment>
<accession>A0A2U2D8I2</accession>
<dbReference type="Proteomes" id="UP000245056">
    <property type="component" value="Unassembled WGS sequence"/>
</dbReference>
<evidence type="ECO:0000313" key="2">
    <source>
        <dbReference type="Proteomes" id="UP000245056"/>
    </source>
</evidence>
<reference evidence="1 2" key="1">
    <citation type="submission" date="2018-05" db="EMBL/GenBank/DDBJ databases">
        <title>Genome sequences of two Antarctic strains of Pseudomonas prosekii: insights into adaptation to extreme conditions.</title>
        <authorList>
            <person name="Snopkova K."/>
            <person name="Dufkova K."/>
            <person name="Cejkova D."/>
            <person name="Sedlacek I."/>
            <person name="Smajs D."/>
        </authorList>
    </citation>
    <scope>NUCLEOTIDE SEQUENCE [LARGE SCALE GENOMIC DNA]</scope>
    <source>
        <strain evidence="1 2">P2673</strain>
    </source>
</reference>
<protein>
    <submittedName>
        <fullName evidence="1">Uncharacterized protein</fullName>
    </submittedName>
</protein>